<dbReference type="InterPro" id="IPR020476">
    <property type="entry name" value="Nudix_hydrolase"/>
</dbReference>
<gene>
    <name evidence="5" type="ORF">ACFSB2_19460</name>
</gene>
<comment type="similarity">
    <text evidence="3">Belongs to the Nudix hydrolase family.</text>
</comment>
<dbReference type="Pfam" id="PF00293">
    <property type="entry name" value="NUDIX"/>
    <property type="match status" value="1"/>
</dbReference>
<organism evidence="5 6">
    <name type="scientific">Alicyclobacillus fodiniaquatilis</name>
    <dbReference type="NCBI Taxonomy" id="1661150"/>
    <lineage>
        <taxon>Bacteria</taxon>
        <taxon>Bacillati</taxon>
        <taxon>Bacillota</taxon>
        <taxon>Bacilli</taxon>
        <taxon>Bacillales</taxon>
        <taxon>Alicyclobacillaceae</taxon>
        <taxon>Alicyclobacillus</taxon>
    </lineage>
</organism>
<dbReference type="PANTHER" id="PTHR43046:SF2">
    <property type="entry name" value="8-OXO-DGTP DIPHOSPHATASE-RELATED"/>
    <property type="match status" value="1"/>
</dbReference>
<dbReference type="Gene3D" id="3.90.79.10">
    <property type="entry name" value="Nucleoside Triphosphate Pyrophosphohydrolase"/>
    <property type="match status" value="1"/>
</dbReference>
<dbReference type="PANTHER" id="PTHR43046">
    <property type="entry name" value="GDP-MANNOSE MANNOSYL HYDROLASE"/>
    <property type="match status" value="1"/>
</dbReference>
<dbReference type="PROSITE" id="PS51462">
    <property type="entry name" value="NUDIX"/>
    <property type="match status" value="1"/>
</dbReference>
<feature type="domain" description="Nudix hydrolase" evidence="4">
    <location>
        <begin position="17"/>
        <end position="151"/>
    </location>
</feature>
<dbReference type="InterPro" id="IPR000086">
    <property type="entry name" value="NUDIX_hydrolase_dom"/>
</dbReference>
<name>A0ABW4JKC0_9BACL</name>
<dbReference type="InterPro" id="IPR015797">
    <property type="entry name" value="NUDIX_hydrolase-like_dom_sf"/>
</dbReference>
<keyword evidence="2 3" id="KW-0378">Hydrolase</keyword>
<evidence type="ECO:0000256" key="1">
    <source>
        <dbReference type="ARBA" id="ARBA00001946"/>
    </source>
</evidence>
<dbReference type="CDD" id="cd04677">
    <property type="entry name" value="NUDIX_Hydrolase"/>
    <property type="match status" value="1"/>
</dbReference>
<evidence type="ECO:0000256" key="3">
    <source>
        <dbReference type="RuleBase" id="RU003476"/>
    </source>
</evidence>
<dbReference type="Proteomes" id="UP001597079">
    <property type="component" value="Unassembled WGS sequence"/>
</dbReference>
<dbReference type="EMBL" id="JBHUCX010000079">
    <property type="protein sequence ID" value="MFD1676856.1"/>
    <property type="molecule type" value="Genomic_DNA"/>
</dbReference>
<dbReference type="GO" id="GO:0016787">
    <property type="term" value="F:hydrolase activity"/>
    <property type="evidence" value="ECO:0007669"/>
    <property type="project" value="UniProtKB-KW"/>
</dbReference>
<accession>A0ABW4JKC0</accession>
<sequence>MAGYVMELRKQIGTRPIINACAGAILVNGQGEILLQQRTDNGCWAVPGGAMELGESFEETARREVFEETGFIVGKLDFLCLNSGRHTFHRYPNGDEVYLACVIFTSTDFSGEIKFQKDETADLQWFHPNNLPANINQNDRHPIKVLIEILGS</sequence>
<keyword evidence="6" id="KW-1185">Reference proteome</keyword>
<evidence type="ECO:0000313" key="6">
    <source>
        <dbReference type="Proteomes" id="UP001597079"/>
    </source>
</evidence>
<protein>
    <submittedName>
        <fullName evidence="5">NUDIX hydrolase</fullName>
    </submittedName>
</protein>
<dbReference type="InterPro" id="IPR020084">
    <property type="entry name" value="NUDIX_hydrolase_CS"/>
</dbReference>
<dbReference type="SUPFAM" id="SSF55811">
    <property type="entry name" value="Nudix"/>
    <property type="match status" value="1"/>
</dbReference>
<dbReference type="PRINTS" id="PR00502">
    <property type="entry name" value="NUDIXFAMILY"/>
</dbReference>
<dbReference type="PROSITE" id="PS00893">
    <property type="entry name" value="NUDIX_BOX"/>
    <property type="match status" value="1"/>
</dbReference>
<comment type="caution">
    <text evidence="5">The sequence shown here is derived from an EMBL/GenBank/DDBJ whole genome shotgun (WGS) entry which is preliminary data.</text>
</comment>
<evidence type="ECO:0000256" key="2">
    <source>
        <dbReference type="ARBA" id="ARBA00022801"/>
    </source>
</evidence>
<dbReference type="RefSeq" id="WP_377944765.1">
    <property type="nucleotide sequence ID" value="NZ_JBHUCX010000079.1"/>
</dbReference>
<evidence type="ECO:0000313" key="5">
    <source>
        <dbReference type="EMBL" id="MFD1676856.1"/>
    </source>
</evidence>
<reference evidence="6" key="1">
    <citation type="journal article" date="2019" name="Int. J. Syst. Evol. Microbiol.">
        <title>The Global Catalogue of Microorganisms (GCM) 10K type strain sequencing project: providing services to taxonomists for standard genome sequencing and annotation.</title>
        <authorList>
            <consortium name="The Broad Institute Genomics Platform"/>
            <consortium name="The Broad Institute Genome Sequencing Center for Infectious Disease"/>
            <person name="Wu L."/>
            <person name="Ma J."/>
        </authorList>
    </citation>
    <scope>NUCLEOTIDE SEQUENCE [LARGE SCALE GENOMIC DNA]</scope>
    <source>
        <strain evidence="6">CGMCC 1.12286</strain>
    </source>
</reference>
<evidence type="ECO:0000259" key="4">
    <source>
        <dbReference type="PROSITE" id="PS51462"/>
    </source>
</evidence>
<proteinExistence type="inferred from homology"/>
<comment type="cofactor">
    <cofactor evidence="1">
        <name>Mg(2+)</name>
        <dbReference type="ChEBI" id="CHEBI:18420"/>
    </cofactor>
</comment>